<feature type="domain" description="Transposon Tn7 transposition protein TnsD C-terminal" evidence="2">
    <location>
        <begin position="331"/>
        <end position="445"/>
    </location>
</feature>
<dbReference type="EMBL" id="CCAX010000002">
    <property type="protein sequence ID" value="CDO04317.1"/>
    <property type="molecule type" value="Genomic_DNA"/>
</dbReference>
<feature type="domain" description="TniQ" evidence="1">
    <location>
        <begin position="5"/>
        <end position="163"/>
    </location>
</feature>
<dbReference type="RefSeq" id="WP_036577325.1">
    <property type="nucleotide sequence ID" value="NZ_CABLBW010000002.1"/>
</dbReference>
<dbReference type="Pfam" id="PF06527">
    <property type="entry name" value="TniQ"/>
    <property type="match status" value="1"/>
</dbReference>
<dbReference type="Proteomes" id="UP000028863">
    <property type="component" value="Unassembled WGS sequence"/>
</dbReference>
<accession>W9AN28</accession>
<dbReference type="InterPro" id="IPR009492">
    <property type="entry name" value="TniQ"/>
</dbReference>
<comment type="caution">
    <text evidence="3">The sequence shown here is derived from an EMBL/GenBank/DDBJ whole genome shotgun (WGS) entry which is preliminary data.</text>
</comment>
<gene>
    <name evidence="3" type="ORF">BN988_02871</name>
</gene>
<dbReference type="Pfam" id="PF15978">
    <property type="entry name" value="TnsD"/>
    <property type="match status" value="2"/>
</dbReference>
<evidence type="ECO:0008006" key="5">
    <source>
        <dbReference type="Google" id="ProtNLM"/>
    </source>
</evidence>
<protein>
    <recommendedName>
        <fullName evidence="5">Transposon Tn7 transposition protein TnsD C-termianl domain-containing protein</fullName>
    </recommendedName>
</protein>
<reference evidence="3" key="1">
    <citation type="submission" date="2014-03" db="EMBL/GenBank/DDBJ databases">
        <title>Draft genome sequencing of Oceanobacillus picturae strain S1 isolated from human gut.</title>
        <authorList>
            <person name="Croce O."/>
            <person name="Lagier J.C."/>
            <person name="Raoult D."/>
        </authorList>
    </citation>
    <scope>NUCLEOTIDE SEQUENCE [LARGE SCALE GENOMIC DNA]</scope>
    <source>
        <strain evidence="3">S1</strain>
    </source>
</reference>
<evidence type="ECO:0000313" key="4">
    <source>
        <dbReference type="Proteomes" id="UP000028863"/>
    </source>
</evidence>
<dbReference type="eggNOG" id="COG3677">
    <property type="taxonomic scope" value="Bacteria"/>
</dbReference>
<evidence type="ECO:0000259" key="2">
    <source>
        <dbReference type="Pfam" id="PF15978"/>
    </source>
</evidence>
<sequence>MINFLPQLHENELFYSVVARYRRMCGMVSKRALIEDLFGRYVVVSSSYFPQYIDSFIKCLPPTSKITSKEIIVNHTLFSFYTSFLAKDKTSLIYEIMGKCSNGSKINIEKLIGFGGSKVRKPSYLKYCPLCFKEDMHTLGESYWRTNHQIIGSYYCSKHHVLLKEGTVLSTGSGIEFICADEQVCNEELLEDNYSDTIKLLNLRYTHNAEQLLNVNFARKKLTYIKDFYIDRLRERRLASKNGNLYMEDIQERFLNFYSKRYLEMMQSNIEPESPSNWLRLFVRSNKKNRSPLRHLLFLQFLGIKMDSLFQNKRVVGRISVSVQYNPSFDIQKRRELWLQLITENPGANRSQLKEKGKGLHTWIYRYDRDWYDKVTPKAALGNEKAETIDWEKRDKECLRLAKEAVEIIMRKEGKPTRVTPSNIRKTLGFGSWFHNGKLAETQQYLKQVKEEIDDYRIRKIKWAVNEMISNGNKLTPYKVQLYAGFGGNNKLVRKLILKELEKI</sequence>
<feature type="domain" description="Transposon Tn7 transposition protein TnsD C-terminal" evidence="2">
    <location>
        <begin position="207"/>
        <end position="314"/>
    </location>
</feature>
<reference evidence="3" key="2">
    <citation type="submission" date="2014-03" db="EMBL/GenBank/DDBJ databases">
        <authorList>
            <person name="Urmite Genomes"/>
        </authorList>
    </citation>
    <scope>NUCLEOTIDE SEQUENCE</scope>
    <source>
        <strain evidence="3">S1</strain>
    </source>
</reference>
<keyword evidence="4" id="KW-1185">Reference proteome</keyword>
<dbReference type="STRING" id="171693.BN988_02871"/>
<proteinExistence type="predicted"/>
<dbReference type="AlphaFoldDB" id="W9AN28"/>
<dbReference type="InterPro" id="IPR032750">
    <property type="entry name" value="TnsD_C"/>
</dbReference>
<organism evidence="3 4">
    <name type="scientific">Oceanobacillus picturae</name>
    <dbReference type="NCBI Taxonomy" id="171693"/>
    <lineage>
        <taxon>Bacteria</taxon>
        <taxon>Bacillati</taxon>
        <taxon>Bacillota</taxon>
        <taxon>Bacilli</taxon>
        <taxon>Bacillales</taxon>
        <taxon>Bacillaceae</taxon>
        <taxon>Oceanobacillus</taxon>
    </lineage>
</organism>
<name>W9AN28_9BACI</name>
<evidence type="ECO:0000259" key="1">
    <source>
        <dbReference type="Pfam" id="PF06527"/>
    </source>
</evidence>
<evidence type="ECO:0000313" key="3">
    <source>
        <dbReference type="EMBL" id="CDO04317.1"/>
    </source>
</evidence>